<dbReference type="RefSeq" id="WP_280939705.1">
    <property type="nucleotide sequence ID" value="NZ_CP123759.1"/>
</dbReference>
<dbReference type="SMART" id="SM00421">
    <property type="entry name" value="HTH_LUXR"/>
    <property type="match status" value="1"/>
</dbReference>
<dbReference type="InterPro" id="IPR000792">
    <property type="entry name" value="Tscrpt_reg_LuxR_C"/>
</dbReference>
<evidence type="ECO:0000256" key="3">
    <source>
        <dbReference type="ARBA" id="ARBA00023163"/>
    </source>
</evidence>
<dbReference type="CDD" id="cd06170">
    <property type="entry name" value="LuxR_C_like"/>
    <property type="match status" value="1"/>
</dbReference>
<keyword evidence="4" id="KW-0597">Phosphoprotein</keyword>
<evidence type="ECO:0000313" key="7">
    <source>
        <dbReference type="EMBL" id="WGO84751.1"/>
    </source>
</evidence>
<proteinExistence type="predicted"/>
<evidence type="ECO:0000256" key="1">
    <source>
        <dbReference type="ARBA" id="ARBA00023015"/>
    </source>
</evidence>
<evidence type="ECO:0000313" key="8">
    <source>
        <dbReference type="Proteomes" id="UP001231859"/>
    </source>
</evidence>
<evidence type="ECO:0000256" key="2">
    <source>
        <dbReference type="ARBA" id="ARBA00023125"/>
    </source>
</evidence>
<dbReference type="PROSITE" id="PS50043">
    <property type="entry name" value="HTH_LUXR_2"/>
    <property type="match status" value="1"/>
</dbReference>
<dbReference type="PROSITE" id="PS50110">
    <property type="entry name" value="RESPONSE_REGULATORY"/>
    <property type="match status" value="1"/>
</dbReference>
<feature type="domain" description="Response regulatory" evidence="6">
    <location>
        <begin position="5"/>
        <end position="121"/>
    </location>
</feature>
<dbReference type="SMART" id="SM00448">
    <property type="entry name" value="REC"/>
    <property type="match status" value="1"/>
</dbReference>
<keyword evidence="2" id="KW-0238">DNA-binding</keyword>
<dbReference type="PROSITE" id="PS00622">
    <property type="entry name" value="HTH_LUXR_1"/>
    <property type="match status" value="1"/>
</dbReference>
<evidence type="ECO:0000259" key="5">
    <source>
        <dbReference type="PROSITE" id="PS50043"/>
    </source>
</evidence>
<dbReference type="PANTHER" id="PTHR43214:SF41">
    <property type="entry name" value="NITRATE_NITRITE RESPONSE REGULATOR PROTEIN NARP"/>
    <property type="match status" value="1"/>
</dbReference>
<dbReference type="Pfam" id="PF00196">
    <property type="entry name" value="GerE"/>
    <property type="match status" value="1"/>
</dbReference>
<keyword evidence="8" id="KW-1185">Reference proteome</keyword>
<dbReference type="InterPro" id="IPR011006">
    <property type="entry name" value="CheY-like_superfamily"/>
</dbReference>
<feature type="modified residue" description="4-aspartylphosphate" evidence="4">
    <location>
        <position position="56"/>
    </location>
</feature>
<dbReference type="Pfam" id="PF00072">
    <property type="entry name" value="Response_reg"/>
    <property type="match status" value="1"/>
</dbReference>
<reference evidence="7 8" key="1">
    <citation type="submission" date="2023-04" db="EMBL/GenBank/DDBJ databases">
        <title>Genome dynamics across the evolutionary transition to endosymbiosis.</title>
        <authorList>
            <person name="Siozios S."/>
            <person name="Nadal-Jimenez P."/>
            <person name="Azagi T."/>
            <person name="Sprong H."/>
            <person name="Frost C.L."/>
            <person name="Parratt S.R."/>
            <person name="Taylor G."/>
            <person name="Brettell L."/>
            <person name="Lew K.C."/>
            <person name="Croft L."/>
            <person name="King K.C."/>
            <person name="Brockhurst M.A."/>
            <person name="Hypsa V."/>
            <person name="Novakova E."/>
            <person name="Darby A.C."/>
            <person name="Hurst G.D.D."/>
        </authorList>
    </citation>
    <scope>NUCLEOTIDE SEQUENCE [LARGE SCALE GENOMIC DNA]</scope>
    <source>
        <strain evidence="8">aApi_AU</strain>
    </source>
</reference>
<dbReference type="InterPro" id="IPR016032">
    <property type="entry name" value="Sig_transdc_resp-reg_C-effctor"/>
</dbReference>
<dbReference type="PRINTS" id="PR00038">
    <property type="entry name" value="HTHLUXR"/>
</dbReference>
<gene>
    <name evidence="7" type="ORF">QG404_07780</name>
</gene>
<keyword evidence="3" id="KW-0804">Transcription</keyword>
<sequence length="206" mass="23477">MSNHSIMLVDEHPLIRHSLKQLIKAAPEFTVVAEVTNGIDVINVANQLKPDIIMIDINISNMYGPEVIRQIRKEGIKSYILILSLSANRIDVYNAIDAGANGYLLKNCELDMLVNSLKIAANGLPVFSNQIHQYLNNRHQYQDPLSSLTKREFEVLREIANGLKNREISKSLFISEETVKVHIRNLLKKLNVRFRLEASLVYMRAK</sequence>
<keyword evidence="1" id="KW-0805">Transcription regulation</keyword>
<dbReference type="EMBL" id="CP123759">
    <property type="protein sequence ID" value="WGO84751.1"/>
    <property type="molecule type" value="Genomic_DNA"/>
</dbReference>
<dbReference type="InterPro" id="IPR001789">
    <property type="entry name" value="Sig_transdc_resp-reg_receiver"/>
</dbReference>
<protein>
    <submittedName>
        <fullName evidence="7">Response regulator</fullName>
    </submittedName>
</protein>
<dbReference type="Gene3D" id="3.40.50.2300">
    <property type="match status" value="1"/>
</dbReference>
<dbReference type="SUPFAM" id="SSF52172">
    <property type="entry name" value="CheY-like"/>
    <property type="match status" value="1"/>
</dbReference>
<dbReference type="PANTHER" id="PTHR43214">
    <property type="entry name" value="TWO-COMPONENT RESPONSE REGULATOR"/>
    <property type="match status" value="1"/>
</dbReference>
<organism evidence="7 8">
    <name type="scientific">Arsenophonus apicola</name>
    <dbReference type="NCBI Taxonomy" id="2879119"/>
    <lineage>
        <taxon>Bacteria</taxon>
        <taxon>Pseudomonadati</taxon>
        <taxon>Pseudomonadota</taxon>
        <taxon>Gammaproteobacteria</taxon>
        <taxon>Enterobacterales</taxon>
        <taxon>Morganellaceae</taxon>
        <taxon>Arsenophonus</taxon>
    </lineage>
</organism>
<evidence type="ECO:0000259" key="6">
    <source>
        <dbReference type="PROSITE" id="PS50110"/>
    </source>
</evidence>
<name>A0ABY8P5I0_9GAMM</name>
<dbReference type="InterPro" id="IPR039420">
    <property type="entry name" value="WalR-like"/>
</dbReference>
<dbReference type="Proteomes" id="UP001231859">
    <property type="component" value="Chromosome"/>
</dbReference>
<evidence type="ECO:0000256" key="4">
    <source>
        <dbReference type="PROSITE-ProRule" id="PRU00169"/>
    </source>
</evidence>
<feature type="domain" description="HTH luxR-type" evidence="5">
    <location>
        <begin position="141"/>
        <end position="206"/>
    </location>
</feature>
<dbReference type="SUPFAM" id="SSF46894">
    <property type="entry name" value="C-terminal effector domain of the bipartite response regulators"/>
    <property type="match status" value="1"/>
</dbReference>
<accession>A0ABY8P5I0</accession>